<reference evidence="1" key="1">
    <citation type="submission" date="2020-04" db="EMBL/GenBank/DDBJ databases">
        <authorList>
            <person name="Chiriac C."/>
            <person name="Salcher M."/>
            <person name="Ghai R."/>
            <person name="Kavagutti S V."/>
        </authorList>
    </citation>
    <scope>NUCLEOTIDE SEQUENCE</scope>
</reference>
<protein>
    <submittedName>
        <fullName evidence="1">Uncharacterized protein</fullName>
    </submittedName>
</protein>
<accession>A0A6J5MZW4</accession>
<organism evidence="1">
    <name type="scientific">uncultured Caudovirales phage</name>
    <dbReference type="NCBI Taxonomy" id="2100421"/>
    <lineage>
        <taxon>Viruses</taxon>
        <taxon>Duplodnaviria</taxon>
        <taxon>Heunggongvirae</taxon>
        <taxon>Uroviricota</taxon>
        <taxon>Caudoviricetes</taxon>
        <taxon>Peduoviridae</taxon>
        <taxon>Maltschvirus</taxon>
        <taxon>Maltschvirus maltsch</taxon>
    </lineage>
</organism>
<dbReference type="EMBL" id="LR796562">
    <property type="protein sequence ID" value="CAB4152058.1"/>
    <property type="molecule type" value="Genomic_DNA"/>
</dbReference>
<evidence type="ECO:0000313" key="1">
    <source>
        <dbReference type="EMBL" id="CAB4152058.1"/>
    </source>
</evidence>
<name>A0A6J5MZW4_9CAUD</name>
<gene>
    <name evidence="1" type="ORF">UFOVP585_50</name>
</gene>
<proteinExistence type="predicted"/>
<sequence length="76" mass="8286">MNYVTILISILGLSAIAGSATVWFRASAGKANKELLESNIKAYQDAIGLKDREIAYLQGQVDSKDRTIAKLSEVKK</sequence>